<keyword evidence="5 6" id="KW-0131">Cell cycle</keyword>
<organism evidence="8 9">
    <name type="scientific">Brachionus calyciflorus</name>
    <dbReference type="NCBI Taxonomy" id="104777"/>
    <lineage>
        <taxon>Eukaryota</taxon>
        <taxon>Metazoa</taxon>
        <taxon>Spiralia</taxon>
        <taxon>Gnathifera</taxon>
        <taxon>Rotifera</taxon>
        <taxon>Eurotatoria</taxon>
        <taxon>Monogononta</taxon>
        <taxon>Pseudotrocha</taxon>
        <taxon>Ploima</taxon>
        <taxon>Brachionidae</taxon>
        <taxon>Brachionus</taxon>
    </lineage>
</organism>
<evidence type="ECO:0000313" key="8">
    <source>
        <dbReference type="EMBL" id="CAF0723788.1"/>
    </source>
</evidence>
<comment type="catalytic activity">
    <reaction evidence="6">
        <text>O-phospho-L-tyrosyl-[protein] + H2O = L-tyrosyl-[protein] + phosphate</text>
        <dbReference type="Rhea" id="RHEA:10684"/>
        <dbReference type="Rhea" id="RHEA-COMP:10136"/>
        <dbReference type="Rhea" id="RHEA-COMP:20101"/>
        <dbReference type="ChEBI" id="CHEBI:15377"/>
        <dbReference type="ChEBI" id="CHEBI:43474"/>
        <dbReference type="ChEBI" id="CHEBI:46858"/>
        <dbReference type="ChEBI" id="CHEBI:61978"/>
        <dbReference type="EC" id="3.1.3.48"/>
    </reaction>
</comment>
<dbReference type="GO" id="GO:0000086">
    <property type="term" value="P:G2/M transition of mitotic cell cycle"/>
    <property type="evidence" value="ECO:0007669"/>
    <property type="project" value="TreeGrafter"/>
</dbReference>
<evidence type="ECO:0000256" key="3">
    <source>
        <dbReference type="ARBA" id="ARBA00022801"/>
    </source>
</evidence>
<dbReference type="GO" id="GO:0004725">
    <property type="term" value="F:protein tyrosine phosphatase activity"/>
    <property type="evidence" value="ECO:0007669"/>
    <property type="project" value="UniProtKB-UniRule"/>
</dbReference>
<dbReference type="AlphaFoldDB" id="A0A813ML66"/>
<evidence type="ECO:0000256" key="5">
    <source>
        <dbReference type="ARBA" id="ARBA00023306"/>
    </source>
</evidence>
<keyword evidence="2 6" id="KW-0132">Cell division</keyword>
<evidence type="ECO:0000256" key="2">
    <source>
        <dbReference type="ARBA" id="ARBA00022618"/>
    </source>
</evidence>
<keyword evidence="6" id="KW-0498">Mitosis</keyword>
<dbReference type="EC" id="3.1.3.48" evidence="6"/>
<dbReference type="GO" id="GO:0051301">
    <property type="term" value="P:cell division"/>
    <property type="evidence" value="ECO:0007669"/>
    <property type="project" value="UniProtKB-UniRule"/>
</dbReference>
<comment type="function">
    <text evidence="6">Tyrosine protein phosphatase which functions as a dosage-dependent inducer of mitotic progression.</text>
</comment>
<keyword evidence="4 6" id="KW-0904">Protein phosphatase</keyword>
<dbReference type="InterPro" id="IPR001763">
    <property type="entry name" value="Rhodanese-like_dom"/>
</dbReference>
<dbReference type="PANTHER" id="PTHR10828:SF76">
    <property type="entry name" value="M-PHASE INDUCER PHOSPHATASE"/>
    <property type="match status" value="1"/>
</dbReference>
<dbReference type="Pfam" id="PF00581">
    <property type="entry name" value="Rhodanese"/>
    <property type="match status" value="1"/>
</dbReference>
<comment type="similarity">
    <text evidence="1 6">Belongs to the MPI phosphatase family.</text>
</comment>
<dbReference type="GO" id="GO:0032502">
    <property type="term" value="P:developmental process"/>
    <property type="evidence" value="ECO:0007669"/>
    <property type="project" value="UniProtKB-ARBA"/>
</dbReference>
<name>A0A813ML66_9BILA</name>
<evidence type="ECO:0000256" key="4">
    <source>
        <dbReference type="ARBA" id="ARBA00022912"/>
    </source>
</evidence>
<evidence type="ECO:0000259" key="7">
    <source>
        <dbReference type="PROSITE" id="PS50206"/>
    </source>
</evidence>
<dbReference type="PANTHER" id="PTHR10828">
    <property type="entry name" value="M-PHASE INDUCER PHOSPHATASE DUAL SPECIFICITY PHOSPHATASE CDC25"/>
    <property type="match status" value="1"/>
</dbReference>
<dbReference type="InterPro" id="IPR000751">
    <property type="entry name" value="MPI_Phosphatase"/>
</dbReference>
<evidence type="ECO:0000256" key="1">
    <source>
        <dbReference type="ARBA" id="ARBA00011065"/>
    </source>
</evidence>
<dbReference type="EMBL" id="CAJNOC010000182">
    <property type="protein sequence ID" value="CAF0723788.1"/>
    <property type="molecule type" value="Genomic_DNA"/>
</dbReference>
<dbReference type="InterPro" id="IPR036873">
    <property type="entry name" value="Rhodanese-like_dom_sf"/>
</dbReference>
<keyword evidence="9" id="KW-1185">Reference proteome</keyword>
<dbReference type="GO" id="GO:0005634">
    <property type="term" value="C:nucleus"/>
    <property type="evidence" value="ECO:0007669"/>
    <property type="project" value="TreeGrafter"/>
</dbReference>
<evidence type="ECO:0000313" key="9">
    <source>
        <dbReference type="Proteomes" id="UP000663879"/>
    </source>
</evidence>
<reference evidence="8" key="1">
    <citation type="submission" date="2021-02" db="EMBL/GenBank/DDBJ databases">
        <authorList>
            <person name="Nowell W R."/>
        </authorList>
    </citation>
    <scope>NUCLEOTIDE SEQUENCE</scope>
    <source>
        <strain evidence="8">Ploen Becks lab</strain>
    </source>
</reference>
<comment type="caution">
    <text evidence="8">The sequence shown here is derived from an EMBL/GenBank/DDBJ whole genome shotgun (WGS) entry which is preliminary data.</text>
</comment>
<dbReference type="FunFam" id="3.40.250.10:FF:000036">
    <property type="entry name" value="M-phase inducer phosphatase"/>
    <property type="match status" value="1"/>
</dbReference>
<evidence type="ECO:0000256" key="6">
    <source>
        <dbReference type="RuleBase" id="RU368028"/>
    </source>
</evidence>
<dbReference type="CDD" id="cd01530">
    <property type="entry name" value="Cdc25"/>
    <property type="match status" value="1"/>
</dbReference>
<dbReference type="Proteomes" id="UP000663879">
    <property type="component" value="Unassembled WGS sequence"/>
</dbReference>
<proteinExistence type="inferred from homology"/>
<gene>
    <name evidence="8" type="ORF">OXX778_LOCUS2359</name>
</gene>
<dbReference type="OrthoDB" id="9999371at2759"/>
<dbReference type="SUPFAM" id="SSF52821">
    <property type="entry name" value="Rhodanese/Cell cycle control phosphatase"/>
    <property type="match status" value="1"/>
</dbReference>
<feature type="domain" description="Rhodanese" evidence="7">
    <location>
        <begin position="291"/>
        <end position="403"/>
    </location>
</feature>
<dbReference type="PROSITE" id="PS50206">
    <property type="entry name" value="RHODANESE_3"/>
    <property type="match status" value="1"/>
</dbReference>
<sequence>MSTYNKMNRVAFKDLTNKMSNVPDDMKRKKSLCTSFNLLNDQENINQQVKRLKLSDQTDLSFSSIFTESTKQLSESLLNRFKSNFNEDTSDSGLGAETQNLDCELENYESLDSDVDDESNHPKLNFKNKLLDISNCSLGSPSPYQARRCLFKHSPTPQSKNLNLSTPNKLTLKQESILLEEKIETKQITPISSYRNTSIINNSFLDFSFESTEKSKKSDVEEDNQNLNDIHNMIMQSLEFESQSTQQNSRLIGDLSRAHLLPCTTTIKHNDLNVITPQTFKKVLDGHYDNEIGKLVIIDARYPYEFDGGHIKNAKNIFTKEKLIEMFMENKEKMYEDVEPGKRLIIVFHCEFSSERGPGMLRFLRNQDRALNKNSYPKLFYPELYLLEGGYKAFYENINVYCEPREYKPMLHEDHVQDFKYFRTKAKSWESQYKHSICTSTFKTSTRSRVVSMSSRFQRFQSNLF</sequence>
<dbReference type="GO" id="GO:0110032">
    <property type="term" value="P:positive regulation of G2/MI transition of meiotic cell cycle"/>
    <property type="evidence" value="ECO:0007669"/>
    <property type="project" value="TreeGrafter"/>
</dbReference>
<accession>A0A813ML66</accession>
<dbReference type="Gene3D" id="3.40.250.10">
    <property type="entry name" value="Rhodanese-like domain"/>
    <property type="match status" value="1"/>
</dbReference>
<keyword evidence="3 6" id="KW-0378">Hydrolase</keyword>
<dbReference type="SMART" id="SM00450">
    <property type="entry name" value="RHOD"/>
    <property type="match status" value="1"/>
</dbReference>
<dbReference type="PRINTS" id="PR00716">
    <property type="entry name" value="MPIPHPHTASE"/>
</dbReference>
<dbReference type="GO" id="GO:0005737">
    <property type="term" value="C:cytoplasm"/>
    <property type="evidence" value="ECO:0007669"/>
    <property type="project" value="TreeGrafter"/>
</dbReference>
<dbReference type="GO" id="GO:0009794">
    <property type="term" value="P:regulation of mitotic cell cycle, embryonic"/>
    <property type="evidence" value="ECO:0007669"/>
    <property type="project" value="UniProtKB-ARBA"/>
</dbReference>
<dbReference type="GO" id="GO:0010971">
    <property type="term" value="P:positive regulation of G2/M transition of mitotic cell cycle"/>
    <property type="evidence" value="ECO:0007669"/>
    <property type="project" value="TreeGrafter"/>
</dbReference>
<protein>
    <recommendedName>
        <fullName evidence="6">M-phase inducer phosphatase</fullName>
        <ecNumber evidence="6">3.1.3.48</ecNumber>
    </recommendedName>
</protein>